<evidence type="ECO:0000259" key="4">
    <source>
        <dbReference type="PROSITE" id="PS50103"/>
    </source>
</evidence>
<feature type="compositionally biased region" description="Pro residues" evidence="3">
    <location>
        <begin position="27"/>
        <end position="39"/>
    </location>
</feature>
<evidence type="ECO:0000256" key="3">
    <source>
        <dbReference type="SAM" id="MobiDB-lite"/>
    </source>
</evidence>
<feature type="region of interest" description="Disordered" evidence="3">
    <location>
        <begin position="535"/>
        <end position="599"/>
    </location>
</feature>
<name>A0A1Y1I258_KLENI</name>
<feature type="compositionally biased region" description="Polar residues" evidence="3">
    <location>
        <begin position="260"/>
        <end position="272"/>
    </location>
</feature>
<feature type="compositionally biased region" description="Pro residues" evidence="3">
    <location>
        <begin position="59"/>
        <end position="73"/>
    </location>
</feature>
<feature type="compositionally biased region" description="Pro residues" evidence="3">
    <location>
        <begin position="239"/>
        <end position="253"/>
    </location>
</feature>
<feature type="compositionally biased region" description="Low complexity" evidence="3">
    <location>
        <begin position="40"/>
        <end position="58"/>
    </location>
</feature>
<reference evidence="5 6" key="1">
    <citation type="journal article" date="2014" name="Nat. Commun.">
        <title>Klebsormidium flaccidum genome reveals primary factors for plant terrestrial adaptation.</title>
        <authorList>
            <person name="Hori K."/>
            <person name="Maruyama F."/>
            <person name="Fujisawa T."/>
            <person name="Togashi T."/>
            <person name="Yamamoto N."/>
            <person name="Seo M."/>
            <person name="Sato S."/>
            <person name="Yamada T."/>
            <person name="Mori H."/>
            <person name="Tajima N."/>
            <person name="Moriyama T."/>
            <person name="Ikeuchi M."/>
            <person name="Watanabe M."/>
            <person name="Wada H."/>
            <person name="Kobayashi K."/>
            <person name="Saito M."/>
            <person name="Masuda T."/>
            <person name="Sasaki-Sekimoto Y."/>
            <person name="Mashiguchi K."/>
            <person name="Awai K."/>
            <person name="Shimojima M."/>
            <person name="Masuda S."/>
            <person name="Iwai M."/>
            <person name="Nobusawa T."/>
            <person name="Narise T."/>
            <person name="Kondo S."/>
            <person name="Saito H."/>
            <person name="Sato R."/>
            <person name="Murakawa M."/>
            <person name="Ihara Y."/>
            <person name="Oshima-Yamada Y."/>
            <person name="Ohtaka K."/>
            <person name="Satoh M."/>
            <person name="Sonobe K."/>
            <person name="Ishii M."/>
            <person name="Ohtani R."/>
            <person name="Kanamori-Sato M."/>
            <person name="Honoki R."/>
            <person name="Miyazaki D."/>
            <person name="Mochizuki H."/>
            <person name="Umetsu J."/>
            <person name="Higashi K."/>
            <person name="Shibata D."/>
            <person name="Kamiya Y."/>
            <person name="Sato N."/>
            <person name="Nakamura Y."/>
            <person name="Tabata S."/>
            <person name="Ida S."/>
            <person name="Kurokawa K."/>
            <person name="Ohta H."/>
        </authorList>
    </citation>
    <scope>NUCLEOTIDE SEQUENCE [LARGE SCALE GENOMIC DNA]</scope>
    <source>
        <strain evidence="5 6">NIES-2285</strain>
    </source>
</reference>
<feature type="region of interest" description="Disordered" evidence="3">
    <location>
        <begin position="17"/>
        <end position="285"/>
    </location>
</feature>
<keyword evidence="1" id="KW-0862">Zinc</keyword>
<feature type="compositionally biased region" description="Low complexity" evidence="3">
    <location>
        <begin position="561"/>
        <end position="590"/>
    </location>
</feature>
<protein>
    <recommendedName>
        <fullName evidence="4">C3H1-type domain-containing protein</fullName>
    </recommendedName>
</protein>
<evidence type="ECO:0000313" key="6">
    <source>
        <dbReference type="Proteomes" id="UP000054558"/>
    </source>
</evidence>
<accession>A0A1Y1I258</accession>
<feature type="region of interest" description="Disordered" evidence="3">
    <location>
        <begin position="376"/>
        <end position="400"/>
    </location>
</feature>
<feature type="compositionally biased region" description="Basic and acidic residues" evidence="3">
    <location>
        <begin position="161"/>
        <end position="171"/>
    </location>
</feature>
<feature type="domain" description="C3H1-type" evidence="4">
    <location>
        <begin position="326"/>
        <end position="355"/>
    </location>
</feature>
<feature type="region of interest" description="Disordered" evidence="3">
    <location>
        <begin position="434"/>
        <end position="459"/>
    </location>
</feature>
<organism evidence="5 6">
    <name type="scientific">Klebsormidium nitens</name>
    <name type="common">Green alga</name>
    <name type="synonym">Ulothrix nitens</name>
    <dbReference type="NCBI Taxonomy" id="105231"/>
    <lineage>
        <taxon>Eukaryota</taxon>
        <taxon>Viridiplantae</taxon>
        <taxon>Streptophyta</taxon>
        <taxon>Klebsormidiophyceae</taxon>
        <taxon>Klebsormidiales</taxon>
        <taxon>Klebsormidiaceae</taxon>
        <taxon>Klebsormidium</taxon>
    </lineage>
</organism>
<keyword evidence="1" id="KW-0479">Metal-binding</keyword>
<feature type="compositionally biased region" description="Polar residues" evidence="3">
    <location>
        <begin position="216"/>
        <end position="232"/>
    </location>
</feature>
<keyword evidence="2" id="KW-0175">Coiled coil</keyword>
<dbReference type="InterPro" id="IPR000571">
    <property type="entry name" value="Znf_CCCH"/>
</dbReference>
<gene>
    <name evidence="5" type="ORF">KFL_001740010</name>
</gene>
<feature type="zinc finger region" description="C3H1-type" evidence="1">
    <location>
        <begin position="326"/>
        <end position="355"/>
    </location>
</feature>
<dbReference type="AlphaFoldDB" id="A0A1Y1I258"/>
<dbReference type="EMBL" id="DF237123">
    <property type="protein sequence ID" value="GAQ84042.1"/>
    <property type="molecule type" value="Genomic_DNA"/>
</dbReference>
<dbReference type="Proteomes" id="UP000054558">
    <property type="component" value="Unassembled WGS sequence"/>
</dbReference>
<evidence type="ECO:0000313" key="5">
    <source>
        <dbReference type="EMBL" id="GAQ84042.1"/>
    </source>
</evidence>
<evidence type="ECO:0000256" key="2">
    <source>
        <dbReference type="SAM" id="Coils"/>
    </source>
</evidence>
<keyword evidence="1" id="KW-0863">Zinc-finger</keyword>
<feature type="compositionally biased region" description="Pro residues" evidence="3">
    <location>
        <begin position="94"/>
        <end position="130"/>
    </location>
</feature>
<dbReference type="PROSITE" id="PS50103">
    <property type="entry name" value="ZF_C3H1"/>
    <property type="match status" value="1"/>
</dbReference>
<sequence length="618" mass="67420">MFPYPYAPPGYTVMTSAIQPQPLQQPVQPPSAPPQPPPQFVYAQPVPAPTVPTQNPVQTLPPPPAPMPPPQPFYPVTQYSAPQPQGYPNQTPAQPNPPPQQTYTPPNPPTYHQNPPPPAQSYPPAQPNPRPVIHHSQPVNPSNGGYHRPGPGWEPEQQRQWGHDAGWERGHGTGNNGTGTQEWNRNTQPPNPRIELYPMQTQHRTDFPPLAPPTSRPTYAQQFQPAQRNDQWNTRRTPPNEPVNPRPDGPPGGPVRNHPRQQNPRGSTTRPQNNPPYEKPAAKPTVYRQSVMPYFTTVQGEFTQLCVNTAQEKPCPEPGCKFSHVPKTERPCPAFHTPKEKCPFDTRCLLGHAEAREAVRQSKAFARHKEWQTQVKTNPGTYGETDAAESGTEKTNPPKPMVPAEAVNTAPDNTPIPTTQQIPAVMVTPAAATTPANPVNATHGKPSQAEPTPGTAPPVNFQALVQENSRQGQEDEMRRLALLTQGLQTDMEKLKQTQQEKDNQMRSLQTAMGTLQAENQTLQEENERLQALLAKAPTDGVKTPQCPKTRQHNKKHSQNGSANTSAAANAISNASAADATTAAAASNNDAPGPGMTSYPPGTKILINAEALRKAGKLI</sequence>
<keyword evidence="6" id="KW-1185">Reference proteome</keyword>
<feature type="coiled-coil region" evidence="2">
    <location>
        <begin position="491"/>
        <end position="535"/>
    </location>
</feature>
<dbReference type="GO" id="GO:0008270">
    <property type="term" value="F:zinc ion binding"/>
    <property type="evidence" value="ECO:0007669"/>
    <property type="project" value="UniProtKB-KW"/>
</dbReference>
<dbReference type="OMA" id="HPVPITQ"/>
<evidence type="ECO:0000256" key="1">
    <source>
        <dbReference type="PROSITE-ProRule" id="PRU00723"/>
    </source>
</evidence>
<proteinExistence type="predicted"/>